<protein>
    <submittedName>
        <fullName evidence="6">ATP-dependent zinc metalloprotease FtsH 2</fullName>
        <ecNumber evidence="6">3.4.24.-</ecNumber>
    </submittedName>
</protein>
<keyword evidence="4" id="KW-0472">Membrane</keyword>
<keyword evidence="3" id="KW-0067">ATP-binding</keyword>
<dbReference type="RefSeq" id="WP_145434542.1">
    <property type="nucleotide sequence ID" value="NZ_CP036339.1"/>
</dbReference>
<name>A0A517U2G6_9BACT</name>
<reference evidence="6 7" key="1">
    <citation type="submission" date="2019-02" db="EMBL/GenBank/DDBJ databases">
        <title>Deep-cultivation of Planctomycetes and their phenomic and genomic characterization uncovers novel biology.</title>
        <authorList>
            <person name="Wiegand S."/>
            <person name="Jogler M."/>
            <person name="Boedeker C."/>
            <person name="Pinto D."/>
            <person name="Vollmers J."/>
            <person name="Rivas-Marin E."/>
            <person name="Kohn T."/>
            <person name="Peeters S.H."/>
            <person name="Heuer A."/>
            <person name="Rast P."/>
            <person name="Oberbeckmann S."/>
            <person name="Bunk B."/>
            <person name="Jeske O."/>
            <person name="Meyerdierks A."/>
            <person name="Storesund J.E."/>
            <person name="Kallscheuer N."/>
            <person name="Luecker S."/>
            <person name="Lage O.M."/>
            <person name="Pohl T."/>
            <person name="Merkel B.J."/>
            <person name="Hornburger P."/>
            <person name="Mueller R.-W."/>
            <person name="Bruemmer F."/>
            <person name="Labrenz M."/>
            <person name="Spormann A.M."/>
            <person name="Op den Camp H."/>
            <person name="Overmann J."/>
            <person name="Amann R."/>
            <person name="Jetten M.S.M."/>
            <person name="Mascher T."/>
            <person name="Medema M.H."/>
            <person name="Devos D.P."/>
            <person name="Kaster A.-K."/>
            <person name="Ovreas L."/>
            <person name="Rohde M."/>
            <person name="Galperin M.Y."/>
            <person name="Jogler C."/>
        </authorList>
    </citation>
    <scope>NUCLEOTIDE SEQUENCE [LARGE SCALE GENOMIC DNA]</scope>
    <source>
        <strain evidence="6 7">I41</strain>
    </source>
</reference>
<keyword evidence="6" id="KW-0378">Hydrolase</keyword>
<evidence type="ECO:0000256" key="3">
    <source>
        <dbReference type="ARBA" id="ARBA00022840"/>
    </source>
</evidence>
<dbReference type="GO" id="GO:0006508">
    <property type="term" value="P:proteolysis"/>
    <property type="evidence" value="ECO:0007669"/>
    <property type="project" value="UniProtKB-KW"/>
</dbReference>
<dbReference type="GO" id="GO:0005524">
    <property type="term" value="F:ATP binding"/>
    <property type="evidence" value="ECO:0007669"/>
    <property type="project" value="UniProtKB-KW"/>
</dbReference>
<feature type="domain" description="AAA+ ATPase" evidence="5">
    <location>
        <begin position="256"/>
        <end position="385"/>
    </location>
</feature>
<keyword evidence="4" id="KW-1133">Transmembrane helix</keyword>
<dbReference type="OrthoDB" id="9806903at2"/>
<dbReference type="PANTHER" id="PTHR23073">
    <property type="entry name" value="26S PROTEASOME REGULATORY SUBUNIT"/>
    <property type="match status" value="1"/>
</dbReference>
<gene>
    <name evidence="6" type="primary">ftsH2_1</name>
    <name evidence="6" type="ORF">I41_40190</name>
</gene>
<evidence type="ECO:0000313" key="7">
    <source>
        <dbReference type="Proteomes" id="UP000317909"/>
    </source>
</evidence>
<dbReference type="Pfam" id="PF00004">
    <property type="entry name" value="AAA"/>
    <property type="match status" value="1"/>
</dbReference>
<evidence type="ECO:0000313" key="6">
    <source>
        <dbReference type="EMBL" id="QDT74816.1"/>
    </source>
</evidence>
<dbReference type="EMBL" id="CP036339">
    <property type="protein sequence ID" value="QDT74816.1"/>
    <property type="molecule type" value="Genomic_DNA"/>
</dbReference>
<keyword evidence="6" id="KW-0645">Protease</keyword>
<feature type="transmembrane region" description="Helical" evidence="4">
    <location>
        <begin position="6"/>
        <end position="24"/>
    </location>
</feature>
<keyword evidence="2" id="KW-0547">Nucleotide-binding</keyword>
<accession>A0A517U2G6</accession>
<evidence type="ECO:0000256" key="2">
    <source>
        <dbReference type="ARBA" id="ARBA00022741"/>
    </source>
</evidence>
<sequence>MNTWEIVASCVASMLVGLIAGGIISDRVQKARSSVVYRRLCDAFKPTSLACLTVTERQFPARIRADLQRAIEEYFGRVSEVHHLCGVRVDEDMFGIDLSYLMTAGASAWEVPLQNEDVNIGGEAYMRCPRNALWIASVDGLRMAVLLSKVFAFQEPPRIKIHVATNNDEKGAKISGEFLSQLESAVKKAESYRGKVLSLENGESYGGEGTGIKVHQMTPVKRENVILPEETLGLVERNVLQFAAQRRRLRELQQSTKKGLLFHGPPGNGKTYTIRYLIGSLPGHTTLIITGAQVAQLTEYMALARLLQPSLVVIEDIDLVAKERVTSGMSCEEPLLNQLLNEMDGLAQDAEIIFILTTNRPELLEEALAARPGRVDQAVKFAAPSAAERTRLALLYAADVELLPEVVEKVVGVTQGASAAFIKELVRRAIQLHLARTGDAKIEAQDVQEALNELLSNQGSVSGRVIGYSVPATPLGSGSGCGG</sequence>
<dbReference type="InterPro" id="IPR003593">
    <property type="entry name" value="AAA+_ATPase"/>
</dbReference>
<dbReference type="CDD" id="cd19481">
    <property type="entry name" value="RecA-like_protease"/>
    <property type="match status" value="1"/>
</dbReference>
<dbReference type="Gene3D" id="3.40.50.300">
    <property type="entry name" value="P-loop containing nucleotide triphosphate hydrolases"/>
    <property type="match status" value="1"/>
</dbReference>
<evidence type="ECO:0000256" key="1">
    <source>
        <dbReference type="ARBA" id="ARBA00006914"/>
    </source>
</evidence>
<dbReference type="InterPro" id="IPR027417">
    <property type="entry name" value="P-loop_NTPase"/>
</dbReference>
<dbReference type="SMART" id="SM00382">
    <property type="entry name" value="AAA"/>
    <property type="match status" value="1"/>
</dbReference>
<keyword evidence="4" id="KW-0812">Transmembrane</keyword>
<keyword evidence="7" id="KW-1185">Reference proteome</keyword>
<dbReference type="Proteomes" id="UP000317909">
    <property type="component" value="Chromosome"/>
</dbReference>
<evidence type="ECO:0000256" key="4">
    <source>
        <dbReference type="SAM" id="Phobius"/>
    </source>
</evidence>
<keyword evidence="6" id="KW-0482">Metalloprotease</keyword>
<dbReference type="KEGG" id="llh:I41_40190"/>
<dbReference type="GO" id="GO:0016887">
    <property type="term" value="F:ATP hydrolysis activity"/>
    <property type="evidence" value="ECO:0007669"/>
    <property type="project" value="InterPro"/>
</dbReference>
<dbReference type="InterPro" id="IPR050221">
    <property type="entry name" value="26S_Proteasome_ATPase"/>
</dbReference>
<dbReference type="EC" id="3.4.24.-" evidence="6"/>
<dbReference type="GO" id="GO:0008237">
    <property type="term" value="F:metallopeptidase activity"/>
    <property type="evidence" value="ECO:0007669"/>
    <property type="project" value="UniProtKB-KW"/>
</dbReference>
<dbReference type="InterPro" id="IPR003959">
    <property type="entry name" value="ATPase_AAA_core"/>
</dbReference>
<comment type="similarity">
    <text evidence="1">Belongs to the AAA ATPase family.</text>
</comment>
<dbReference type="AlphaFoldDB" id="A0A517U2G6"/>
<organism evidence="6 7">
    <name type="scientific">Lacipirellula limnantheis</name>
    <dbReference type="NCBI Taxonomy" id="2528024"/>
    <lineage>
        <taxon>Bacteria</taxon>
        <taxon>Pseudomonadati</taxon>
        <taxon>Planctomycetota</taxon>
        <taxon>Planctomycetia</taxon>
        <taxon>Pirellulales</taxon>
        <taxon>Lacipirellulaceae</taxon>
        <taxon>Lacipirellula</taxon>
    </lineage>
</organism>
<proteinExistence type="inferred from homology"/>
<dbReference type="SUPFAM" id="SSF52540">
    <property type="entry name" value="P-loop containing nucleoside triphosphate hydrolases"/>
    <property type="match status" value="1"/>
</dbReference>
<evidence type="ECO:0000259" key="5">
    <source>
        <dbReference type="SMART" id="SM00382"/>
    </source>
</evidence>